<dbReference type="GeneID" id="24804482"/>
<accession>A0A0F7IDV1</accession>
<organism evidence="1 2">
    <name type="scientific">Geoglobus ahangari</name>
    <dbReference type="NCBI Taxonomy" id="113653"/>
    <lineage>
        <taxon>Archaea</taxon>
        <taxon>Methanobacteriati</taxon>
        <taxon>Methanobacteriota</taxon>
        <taxon>Archaeoglobi</taxon>
        <taxon>Archaeoglobales</taxon>
        <taxon>Archaeoglobaceae</taxon>
        <taxon>Geoglobus</taxon>
    </lineage>
</organism>
<dbReference type="Proteomes" id="UP000034723">
    <property type="component" value="Chromosome"/>
</dbReference>
<dbReference type="EMBL" id="CP011267">
    <property type="protein sequence ID" value="AKG90810.1"/>
    <property type="molecule type" value="Genomic_DNA"/>
</dbReference>
<dbReference type="KEGG" id="gah:GAH_01917"/>
<keyword evidence="2" id="KW-1185">Reference proteome</keyword>
<reference evidence="1 2" key="1">
    <citation type="submission" date="2015-04" db="EMBL/GenBank/DDBJ databases">
        <title>The complete genome sequence of the hyperthermophilic, obligate iron-reducing archaeon Geoglobus ahangari strain 234T.</title>
        <authorList>
            <person name="Manzella M.P."/>
            <person name="Holmes D.E."/>
            <person name="Rocheleau J.M."/>
            <person name="Chung A."/>
            <person name="Reguera G."/>
            <person name="Kashefi K."/>
        </authorList>
    </citation>
    <scope>NUCLEOTIDE SEQUENCE [LARGE SCALE GENOMIC DNA]</scope>
    <source>
        <strain evidence="1 2">234</strain>
    </source>
</reference>
<sequence>MNRKIGDIVRTLASDPSVRGVILYRVDGTPIYANIRDERTVLSHLYFLESQIRTLLEYIFNQNLEEISIKVGNLKFLLLPVTRTLVLSILFVPVSEYRIEVESKRIINSLRPLLIDGI</sequence>
<name>A0A0F7IDV1_9EURY</name>
<protein>
    <recommendedName>
        <fullName evidence="3">Roadblock/LAMTOR2 domain-containing protein</fullName>
    </recommendedName>
</protein>
<dbReference type="InParanoid" id="A0A0F7IDV1"/>
<evidence type="ECO:0008006" key="3">
    <source>
        <dbReference type="Google" id="ProtNLM"/>
    </source>
</evidence>
<dbReference type="HOGENOM" id="CLU_165869_0_0_2"/>
<dbReference type="OrthoDB" id="146297at2157"/>
<evidence type="ECO:0000313" key="1">
    <source>
        <dbReference type="EMBL" id="AKG90810.1"/>
    </source>
</evidence>
<dbReference type="RefSeq" id="WP_156967456.1">
    <property type="nucleotide sequence ID" value="NZ_CP011267.1"/>
</dbReference>
<gene>
    <name evidence="1" type="ORF">GAH_01917</name>
</gene>
<proteinExistence type="predicted"/>
<dbReference type="AlphaFoldDB" id="A0A0F7IDV1"/>
<dbReference type="STRING" id="113653.GAH_01917"/>
<evidence type="ECO:0000313" key="2">
    <source>
        <dbReference type="Proteomes" id="UP000034723"/>
    </source>
</evidence>